<dbReference type="RefSeq" id="WP_209974807.1">
    <property type="nucleotide sequence ID" value="NZ_JAGGLB010000017.1"/>
</dbReference>
<accession>A0ABS4J018</accession>
<keyword evidence="2" id="KW-1185">Reference proteome</keyword>
<sequence length="707" mass="80891">MMERNYEFRRRLNVVHRPDRRDYELHAQPDDIVIDGTWSIIVDQKASPLVLNVAKDLQDYLFTSMQISVLLRKVPDVTVAAHSQAKVIVLATRDELRETGAALSVSRSYRVIIADDRVLICGCDAHGAAQGSYYLEDLMNLRESPFLSPQDEIREPIFSPRMVHSGWGLDQYPDSHLNAMAHSGIDAILLFVSGVDRTPTGYMDFNELVDRAETFGLDVYVYSYLESALHPSEPEAEAYYNSTYGEIFRHCPRFKGVILVGESCEFPSKDEHTTKALRKHAPPNSSKPSPGWWPCYDYPEWLEMIQRTVRQHRPDADIVFWTYNWGWAPEKDRLALIRQLPQDITLQVTFEMFEQIKREQITSVCVDYTVSFEGPGQYFSSEAKVAHERGIKLYTMCNTGGLTWDFGVIPYEPVPYQWARRHEALHKAHQDWGLSGLMESHHFGWWPSFLSDFAKQAYWSPRATAEVIDEAIACRDYGIAAAPLVLAAWQDWSEAIRDYIPTNEDQYGPFRIGPSYPLVFKREATPPAAWHAMFGTLILNTNYQPTESPRKSPGVQRIDVEMSSLQRMKERWQKGLLALEQAEAAAVAKKRGAVQELHRLGAFIRCCLQTTLHVKQWWKLKQALPLQTTSEAANGILDEMQEIAELEIANAEAAIPLVEADSRLGWEPSMEYMTDAAHLHWKIEQVRHVIDTEIPAYRQSLQLSDTH</sequence>
<dbReference type="EMBL" id="JAGGLB010000017">
    <property type="protein sequence ID" value="MBP1993184.1"/>
    <property type="molecule type" value="Genomic_DNA"/>
</dbReference>
<gene>
    <name evidence="1" type="ORF">J2Z66_004801</name>
</gene>
<proteinExistence type="predicted"/>
<evidence type="ECO:0000313" key="2">
    <source>
        <dbReference type="Proteomes" id="UP001519287"/>
    </source>
</evidence>
<dbReference type="Proteomes" id="UP001519287">
    <property type="component" value="Unassembled WGS sequence"/>
</dbReference>
<name>A0ABS4J018_9BACL</name>
<comment type="caution">
    <text evidence="1">The sequence shown here is derived from an EMBL/GenBank/DDBJ whole genome shotgun (WGS) entry which is preliminary data.</text>
</comment>
<evidence type="ECO:0000313" key="1">
    <source>
        <dbReference type="EMBL" id="MBP1993184.1"/>
    </source>
</evidence>
<protein>
    <submittedName>
        <fullName evidence="1">Uncharacterized protein</fullName>
    </submittedName>
</protein>
<reference evidence="1 2" key="1">
    <citation type="submission" date="2021-03" db="EMBL/GenBank/DDBJ databases">
        <title>Genomic Encyclopedia of Type Strains, Phase IV (KMG-IV): sequencing the most valuable type-strain genomes for metagenomic binning, comparative biology and taxonomic classification.</title>
        <authorList>
            <person name="Goeker M."/>
        </authorList>
    </citation>
    <scope>NUCLEOTIDE SEQUENCE [LARGE SCALE GENOMIC DNA]</scope>
    <source>
        <strain evidence="1 2">DSM 26048</strain>
    </source>
</reference>
<organism evidence="1 2">
    <name type="scientific">Paenibacillus eucommiae</name>
    <dbReference type="NCBI Taxonomy" id="1355755"/>
    <lineage>
        <taxon>Bacteria</taxon>
        <taxon>Bacillati</taxon>
        <taxon>Bacillota</taxon>
        <taxon>Bacilli</taxon>
        <taxon>Bacillales</taxon>
        <taxon>Paenibacillaceae</taxon>
        <taxon>Paenibacillus</taxon>
    </lineage>
</organism>